<feature type="compositionally biased region" description="Low complexity" evidence="8">
    <location>
        <begin position="1687"/>
        <end position="1703"/>
    </location>
</feature>
<keyword evidence="12" id="KW-1185">Reference proteome</keyword>
<feature type="coiled-coil region" evidence="7">
    <location>
        <begin position="873"/>
        <end position="903"/>
    </location>
</feature>
<protein>
    <recommendedName>
        <fullName evidence="13">E3 SUMO-protein ligase RanBP2</fullName>
    </recommendedName>
</protein>
<feature type="compositionally biased region" description="Low complexity" evidence="8">
    <location>
        <begin position="1735"/>
        <end position="1750"/>
    </location>
</feature>
<evidence type="ECO:0000256" key="7">
    <source>
        <dbReference type="SAM" id="Coils"/>
    </source>
</evidence>
<dbReference type="GO" id="GO:0005737">
    <property type="term" value="C:cytoplasm"/>
    <property type="evidence" value="ECO:0007669"/>
    <property type="project" value="TreeGrafter"/>
</dbReference>
<feature type="region of interest" description="Disordered" evidence="8">
    <location>
        <begin position="1"/>
        <end position="21"/>
    </location>
</feature>
<dbReference type="InterPro" id="IPR000156">
    <property type="entry name" value="Ran_bind_dom"/>
</dbReference>
<dbReference type="Proteomes" id="UP000005408">
    <property type="component" value="Unassembled WGS sequence"/>
</dbReference>
<dbReference type="PROSITE" id="PS50005">
    <property type="entry name" value="TPR"/>
    <property type="match status" value="1"/>
</dbReference>
<organism evidence="11 12">
    <name type="scientific">Magallana gigas</name>
    <name type="common">Pacific oyster</name>
    <name type="synonym">Crassostrea gigas</name>
    <dbReference type="NCBI Taxonomy" id="29159"/>
    <lineage>
        <taxon>Eukaryota</taxon>
        <taxon>Metazoa</taxon>
        <taxon>Spiralia</taxon>
        <taxon>Lophotrochozoa</taxon>
        <taxon>Mollusca</taxon>
        <taxon>Bivalvia</taxon>
        <taxon>Autobranchia</taxon>
        <taxon>Pteriomorphia</taxon>
        <taxon>Ostreida</taxon>
        <taxon>Ostreoidea</taxon>
        <taxon>Ostreidae</taxon>
        <taxon>Magallana</taxon>
    </lineage>
</organism>
<keyword evidence="6" id="KW-0802">TPR repeat</keyword>
<keyword evidence="1" id="KW-0597">Phosphoprotein</keyword>
<feature type="compositionally biased region" description="Polar residues" evidence="8">
    <location>
        <begin position="1478"/>
        <end position="1489"/>
    </location>
</feature>
<feature type="compositionally biased region" description="Basic and acidic residues" evidence="8">
    <location>
        <begin position="1823"/>
        <end position="1843"/>
    </location>
</feature>
<dbReference type="GO" id="GO:0008270">
    <property type="term" value="F:zinc ion binding"/>
    <property type="evidence" value="ECO:0007669"/>
    <property type="project" value="UniProtKB-KW"/>
</dbReference>
<dbReference type="InterPro" id="IPR036443">
    <property type="entry name" value="Znf_RanBP2_sf"/>
</dbReference>
<dbReference type="PROSITE" id="PS50196">
    <property type="entry name" value="RANBD1"/>
    <property type="match status" value="3"/>
</dbReference>
<dbReference type="SMART" id="SM00160">
    <property type="entry name" value="RanBD"/>
    <property type="match status" value="3"/>
</dbReference>
<evidence type="ECO:0000259" key="10">
    <source>
        <dbReference type="PROSITE" id="PS50199"/>
    </source>
</evidence>
<dbReference type="GO" id="GO:0005096">
    <property type="term" value="F:GTPase activator activity"/>
    <property type="evidence" value="ECO:0007669"/>
    <property type="project" value="TreeGrafter"/>
</dbReference>
<feature type="region of interest" description="Disordered" evidence="8">
    <location>
        <begin position="1940"/>
        <end position="1966"/>
    </location>
</feature>
<dbReference type="CDD" id="cd13176">
    <property type="entry name" value="RanBD_RanBP2-like"/>
    <property type="match status" value="1"/>
</dbReference>
<dbReference type="Pfam" id="PF00641">
    <property type="entry name" value="Zn_ribbon_RanBP"/>
    <property type="match status" value="2"/>
</dbReference>
<feature type="compositionally biased region" description="Low complexity" evidence="8">
    <location>
        <begin position="1844"/>
        <end position="1868"/>
    </location>
</feature>
<dbReference type="OrthoDB" id="2357150at2759"/>
<evidence type="ECO:0000256" key="4">
    <source>
        <dbReference type="ARBA" id="ARBA00022833"/>
    </source>
</evidence>
<dbReference type="Gene3D" id="2.30.29.30">
    <property type="entry name" value="Pleckstrin-homology domain (PH domain)/Phosphotyrosine-binding domain (PTB)"/>
    <property type="match status" value="4"/>
</dbReference>
<evidence type="ECO:0000256" key="8">
    <source>
        <dbReference type="SAM" id="MobiDB-lite"/>
    </source>
</evidence>
<evidence type="ECO:0000256" key="3">
    <source>
        <dbReference type="ARBA" id="ARBA00022771"/>
    </source>
</evidence>
<feature type="compositionally biased region" description="Polar residues" evidence="8">
    <location>
        <begin position="1308"/>
        <end position="1319"/>
    </location>
</feature>
<keyword evidence="2" id="KW-0479">Metal-binding</keyword>
<feature type="region of interest" description="Disordered" evidence="8">
    <location>
        <begin position="1779"/>
        <end position="1805"/>
    </location>
</feature>
<feature type="compositionally biased region" description="Low complexity" evidence="8">
    <location>
        <begin position="2214"/>
        <end position="2229"/>
    </location>
</feature>
<reference evidence="11" key="1">
    <citation type="submission" date="2022-08" db="UniProtKB">
        <authorList>
            <consortium name="EnsemblMetazoa"/>
        </authorList>
    </citation>
    <scope>IDENTIFICATION</scope>
    <source>
        <strain evidence="11">05x7-T-G4-1.051#20</strain>
    </source>
</reference>
<feature type="domain" description="RanBD1" evidence="9">
    <location>
        <begin position="1337"/>
        <end position="1473"/>
    </location>
</feature>
<feature type="region of interest" description="Disordered" evidence="8">
    <location>
        <begin position="2113"/>
        <end position="2133"/>
    </location>
</feature>
<dbReference type="SMART" id="SM00547">
    <property type="entry name" value="ZnF_RBZ"/>
    <property type="match status" value="2"/>
</dbReference>
<dbReference type="InterPro" id="IPR045255">
    <property type="entry name" value="RanBP1-like"/>
</dbReference>
<evidence type="ECO:0000256" key="6">
    <source>
        <dbReference type="PROSITE-ProRule" id="PRU00339"/>
    </source>
</evidence>
<feature type="compositionally biased region" description="Polar residues" evidence="8">
    <location>
        <begin position="1792"/>
        <end position="1801"/>
    </location>
</feature>
<feature type="domain" description="RanBP2-type" evidence="10">
    <location>
        <begin position="1569"/>
        <end position="1598"/>
    </location>
</feature>
<dbReference type="InterPro" id="IPR019734">
    <property type="entry name" value="TPR_rpt"/>
</dbReference>
<evidence type="ECO:0000256" key="5">
    <source>
        <dbReference type="PROSITE-ProRule" id="PRU00322"/>
    </source>
</evidence>
<dbReference type="InterPro" id="IPR011993">
    <property type="entry name" value="PH-like_dom_sf"/>
</dbReference>
<dbReference type="FunFam" id="4.10.1060.10:FF:000003">
    <property type="entry name" value="E3 SUMO-protein ligase RanBP2"/>
    <property type="match status" value="1"/>
</dbReference>
<dbReference type="FunFam" id="2.30.29.30:FF:000018">
    <property type="entry name" value="E3 SUMO-protein ligase RanBP2"/>
    <property type="match status" value="3"/>
</dbReference>
<dbReference type="SUPFAM" id="SSF50729">
    <property type="entry name" value="PH domain-like"/>
    <property type="match status" value="4"/>
</dbReference>
<feature type="region of interest" description="Disordered" evidence="8">
    <location>
        <begin position="2614"/>
        <end position="2641"/>
    </location>
</feature>
<dbReference type="Gene3D" id="1.25.40.10">
    <property type="entry name" value="Tetratricopeptide repeat domain"/>
    <property type="match status" value="1"/>
</dbReference>
<feature type="repeat" description="TPR" evidence="6">
    <location>
        <begin position="36"/>
        <end position="69"/>
    </location>
</feature>
<feature type="compositionally biased region" description="Low complexity" evidence="8">
    <location>
        <begin position="1875"/>
        <end position="1889"/>
    </location>
</feature>
<dbReference type="InterPro" id="IPR011990">
    <property type="entry name" value="TPR-like_helical_dom_sf"/>
</dbReference>
<feature type="compositionally biased region" description="Polar residues" evidence="8">
    <location>
        <begin position="1"/>
        <end position="10"/>
    </location>
</feature>
<feature type="compositionally biased region" description="Low complexity" evidence="8">
    <location>
        <begin position="2118"/>
        <end position="2133"/>
    </location>
</feature>
<feature type="domain" description="RanBD1" evidence="9">
    <location>
        <begin position="2322"/>
        <end position="2458"/>
    </location>
</feature>
<dbReference type="Pfam" id="PF00638">
    <property type="entry name" value="Ran_BP1"/>
    <property type="match status" value="3"/>
</dbReference>
<feature type="compositionally biased region" description="Acidic residues" evidence="8">
    <location>
        <begin position="2307"/>
        <end position="2317"/>
    </location>
</feature>
<dbReference type="EnsemblMetazoa" id="G24576.8">
    <property type="protein sequence ID" value="G24576.8:cds"/>
    <property type="gene ID" value="G24576"/>
</dbReference>
<feature type="region of interest" description="Disordered" evidence="8">
    <location>
        <begin position="790"/>
        <end position="837"/>
    </location>
</feature>
<accession>A0A8W8KQ49</accession>
<sequence>MSLFSTPNRSTPKRGVGRSKEDVDRFVDRIQESERAARGYQIGLLYYEVKEYDKAKRYVEEHMAIRPRIPQTHKLLGQIEEACHHPVEAIEAYKRSLELDSKQKNLILKICELYNRMKDADPQVLNYWFRRGEKFYPGHPEIFKLKERVISRGGGDAKDMENFYLMEINKNQDDVTLHSKLLEVYLQSEKTLREAYRYCTDPAKFTKFLGQQAWLERVLQVFEAYEKKEQVSLDPRFQTQKLMVLIGLLYCHLTGNDLMTCVSLLHQLDQNLFSASHLSSTKPEWQAFCREAQGQLYFLFGLMLYKRAEKRQISWRDASSFAAVCFMVSSNIPLLETRKSWYKTMSEDQRKMIDRLKNLSCYRLSQGGYLLIPLTERGNVSRMREYRQLQTGKAVDRLYELMFTLREMRNKATSSFLVMKDLFIATAMVAPSKKSLEAYDAGVFSLHEGNLKELVWIALNRYTPQEETQKSYPLCIPDKIPFSTLDLSSVAPESLSQLDIMAFFFATVKCAASAHEERCKMTRFDQYQPRLLPACFSPLLCTEPQSEWWDAMYKFCHNISRDQIPKLRLVIQKGLETIRLGGVHGVSVALIIHLAKTFDERVKELKAVELEDGDRLHALERRAAHYWEEAMMLLSRLERKMNIALPKDRLFIDDRPMSLDDNQIKYLIEQSKFSLATVAMREGRLEEAREQFLRLKLPWASYNLSQIYRKMADETTTSDDESTNQKLALVEQSLDALYQTMDKIQGEKNHELHRIIPNDIDECVCEIENLRRASLGISVVDSVSRYEDAKDDVSGYDDEDTPSYSTPRASEDVDENSVHEESSLSVLPSSSSTPAVKMRSPANVHFSFSEQRGKSRASPERLEARLWALESKQQTTLELMSELKEQLKELRQEQSHFRELEKRMMDHILICSTQPHHPQPYIPPIIPPPPPPIPYSSQIPPLPSQYSYPAASWVPSSYSYSQPVSPIPGGGPMSNRRQFGRAGQLRPEFEEDLHQFGEDLYIDDGSQPLPPMCTNPQQQLVQEWPFANKAGVEGKSTITYTPQPTAANGMPQSGYLANTLSGQSIQYFTTAQEQKPMPGPGFFSSPKPEAPPSASVIAQALAKSVSPSVTPAFSSLAGQPTPSISAGLPSAGGTAGSPLPLFGSLMAASKSPDKVLSGETAAQGDLYNPGKFSFSSSAVSSSASTGSVLFMGGNAVSPSGVQATQSSSVPNAFTGFGAKPPVPGSSLSVTTAVNQMGGGSIFSFSKPVFGATTTTASSETASGASPFSSFTGFGSSSVPAFGGLATKSDKTTSVIGQTTPTPSPVKPTDTSSHSTPSQSPRKRNDSTTMEEYEPNVDFKPVIDLPDLVEVKSGEEDEEVLFCQRAKLFRFDADTKQWKERGIGEMKILKHRTQNRSRIMMRRDQVLKLCANHQISKDMKLTTMANSDKTWCWVANDYSEEELKAQKLAVRFKTTELAENFKEVFEKCQSESDEETEKTGTTKPQAQKQVGFTEEKPGDGKQMSLKEMFKPKEGTWVCQTCAIPNTPDAVICVACSTGKPGVDPKVVKEAVKKNTPKTQKPSLAEMFKPKAGSWSCDGCLIQNDGDKLRCVACNTLKPGVKPEDVKEEKKTSTGGVQFGSQSTGKSGFTFGGVAASNVPATGGFVFGTTTTASSTASSGGFVFGSPSTTKTSTTNAAGAGFVFGTPTATPSSTSSTGFTFGTSPVKTASADTTSTQVEAPPGSTSASKVTPAKPEVTSATSTQAVSSSVGFPFGTSASKATGSSESSGFNFGGIKTGFSFGGPSATEDKKETPTSNVTSSTEAGGFNFAGMKSSGFSFGTPSAKDGKSETLATDSDKTENKGDNSKSTAFGTGSSFSFGQKSFTFGSKSPEQKPDSSSTSTVTPKPVATSESQGKQEDPKSAGFQFSKEPTVFGASSSGKSGFQFELDSSAATAEKKDKSPFKFTFSPSKPTSTVPKSPEIDKDGMYINKEGEDDHIFFEPVIQLPEKVDVVTGEEDENVLFEHRAKLFRFHNKEWKERGLGDIKILENKASKKTRVLMRREQILKICCNHYITDKLDLKPMPNSNGKAWTWYAMDHSDDEPKCEQFSVRFKTPEIANKFKEAFDNAKKKLSGLVSTERTPSSPAASATSSRPPAILQTLLSEDDDVIYIKKEMATPAQVEMARKFKLPDHFYLYENAPPCPGCIGCEDYKEGTKITQKTKSPSPKKAQDKNVVSKTSDTDSSSSGGLFGASAAPPGGLFSSLAAGGGDSKETTGLFGQPLFGGGEGSSFSFSGLAANVDTQPPAFKKDDSKPFSWSGAGQKLFNQEEGQEDGEEVTQGDDPHFEPVVPLPDLVEVKTGEEDFEKLFSHRAKLFRYDKDTNQWKEKGIGEMKILRHNGTGQYRLLLRREQVYKLACNQWLTPDLKFQPMSTSETAWCWVGQDFSDNEAKLEQLAVKFKSIELAKEFKDKIDECQKNLIENPPTVLAEPQQSGTTSQESPEEEHGSDDKDDDEEEDDDDEYDDVEEILLEKRVTFQMMEGNQWQNKGTGVLRVIYDDDVNANKVTFTTDKKEDLCNHLIAMESIINLDKSKHFCEWHPIDFATDEPIRRGFRAVFSSVPAAEEFYKSFQQGRTLARDSEISERDMEPRELLVPEVHGRGANDD</sequence>
<dbReference type="GO" id="GO:0005643">
    <property type="term" value="C:nuclear pore"/>
    <property type="evidence" value="ECO:0007669"/>
    <property type="project" value="TreeGrafter"/>
</dbReference>
<dbReference type="SUPFAM" id="SSF48452">
    <property type="entry name" value="TPR-like"/>
    <property type="match status" value="1"/>
</dbReference>
<keyword evidence="3 5" id="KW-0863">Zinc-finger</keyword>
<feature type="region of interest" description="Disordered" evidence="8">
    <location>
        <begin position="1687"/>
        <end position="1750"/>
    </location>
</feature>
<feature type="domain" description="RanBD1" evidence="9">
    <location>
        <begin position="1977"/>
        <end position="2112"/>
    </location>
</feature>
<evidence type="ECO:0000313" key="11">
    <source>
        <dbReference type="EnsemblMetazoa" id="G24576.8:cds"/>
    </source>
</evidence>
<feature type="region of interest" description="Disordered" evidence="8">
    <location>
        <begin position="2305"/>
        <end position="2325"/>
    </location>
</feature>
<dbReference type="PANTHER" id="PTHR23138:SF87">
    <property type="entry name" value="E3 SUMO-PROTEIN LIGASE RANBP2"/>
    <property type="match status" value="1"/>
</dbReference>
<dbReference type="PANTHER" id="PTHR23138">
    <property type="entry name" value="RAN BINDING PROTEIN"/>
    <property type="match status" value="1"/>
</dbReference>
<feature type="region of interest" description="Disordered" evidence="8">
    <location>
        <begin position="1467"/>
        <end position="1499"/>
    </location>
</feature>
<feature type="compositionally biased region" description="Low complexity" evidence="8">
    <location>
        <begin position="823"/>
        <end position="832"/>
    </location>
</feature>
<dbReference type="Gene3D" id="4.10.1060.10">
    <property type="entry name" value="Zinc finger, RanBP2-type"/>
    <property type="match status" value="2"/>
</dbReference>
<dbReference type="PROSITE" id="PS01358">
    <property type="entry name" value="ZF_RANBP2_1"/>
    <property type="match status" value="2"/>
</dbReference>
<proteinExistence type="predicted"/>
<feature type="domain" description="RanBP2-type" evidence="10">
    <location>
        <begin position="1511"/>
        <end position="1540"/>
    </location>
</feature>
<feature type="compositionally biased region" description="Polar residues" evidence="8">
    <location>
        <begin position="2467"/>
        <end position="2476"/>
    </location>
</feature>
<keyword evidence="4" id="KW-0862">Zinc</keyword>
<evidence type="ECO:0000256" key="1">
    <source>
        <dbReference type="ARBA" id="ARBA00022553"/>
    </source>
</evidence>
<feature type="region of interest" description="Disordered" evidence="8">
    <location>
        <begin position="1289"/>
        <end position="1334"/>
    </location>
</feature>
<dbReference type="OMA" id="RCIGNHG"/>
<feature type="region of interest" description="Disordered" evidence="8">
    <location>
        <begin position="2458"/>
        <end position="2499"/>
    </location>
</feature>
<feature type="region of interest" description="Disordered" evidence="8">
    <location>
        <begin position="1818"/>
        <end position="1904"/>
    </location>
</feature>
<evidence type="ECO:0000259" key="9">
    <source>
        <dbReference type="PROSITE" id="PS50196"/>
    </source>
</evidence>
<evidence type="ECO:0000256" key="2">
    <source>
        <dbReference type="ARBA" id="ARBA00022723"/>
    </source>
</evidence>
<dbReference type="PROSITE" id="PS50199">
    <property type="entry name" value="ZF_RANBP2_2"/>
    <property type="match status" value="2"/>
</dbReference>
<feature type="region of interest" description="Disordered" evidence="8">
    <location>
        <begin position="2195"/>
        <end position="2229"/>
    </location>
</feature>
<name>A0A8W8KQ49_MAGGI</name>
<evidence type="ECO:0000313" key="12">
    <source>
        <dbReference type="Proteomes" id="UP000005408"/>
    </source>
</evidence>
<feature type="compositionally biased region" description="Acidic residues" evidence="8">
    <location>
        <begin position="2486"/>
        <end position="2499"/>
    </location>
</feature>
<keyword evidence="7" id="KW-0175">Coiled coil</keyword>
<feature type="compositionally biased region" description="Polar residues" evidence="8">
    <location>
        <begin position="1291"/>
        <end position="1300"/>
    </location>
</feature>
<dbReference type="SUPFAM" id="SSF90209">
    <property type="entry name" value="Ran binding protein zinc finger-like"/>
    <property type="match status" value="1"/>
</dbReference>
<dbReference type="InterPro" id="IPR001876">
    <property type="entry name" value="Znf_RanBP2"/>
</dbReference>
<evidence type="ECO:0008006" key="13">
    <source>
        <dbReference type="Google" id="ProtNLM"/>
    </source>
</evidence>
<feature type="compositionally biased region" description="Polar residues" evidence="8">
    <location>
        <begin position="1704"/>
        <end position="1727"/>
    </location>
</feature>
<feature type="compositionally biased region" description="Low complexity" evidence="8">
    <location>
        <begin position="1941"/>
        <end position="1957"/>
    </location>
</feature>
<dbReference type="SMART" id="SM00028">
    <property type="entry name" value="TPR"/>
    <property type="match status" value="2"/>
</dbReference>